<feature type="compositionally biased region" description="Basic and acidic residues" evidence="1">
    <location>
        <begin position="25"/>
        <end position="34"/>
    </location>
</feature>
<name>A0ABQ9DFP3_9PASS</name>
<evidence type="ECO:0000256" key="1">
    <source>
        <dbReference type="SAM" id="MobiDB-lite"/>
    </source>
</evidence>
<dbReference type="Proteomes" id="UP001145742">
    <property type="component" value="Unassembled WGS sequence"/>
</dbReference>
<comment type="caution">
    <text evidence="2">The sequence shown here is derived from an EMBL/GenBank/DDBJ whole genome shotgun (WGS) entry which is preliminary data.</text>
</comment>
<feature type="region of interest" description="Disordered" evidence="1">
    <location>
        <begin position="1"/>
        <end position="34"/>
    </location>
</feature>
<feature type="compositionally biased region" description="Polar residues" evidence="1">
    <location>
        <begin position="1"/>
        <end position="24"/>
    </location>
</feature>
<keyword evidence="3" id="KW-1185">Reference proteome</keyword>
<protein>
    <submittedName>
        <fullName evidence="2">Uncharacterized protein</fullName>
    </submittedName>
</protein>
<sequence>MGVCSSLPSGNGQPTSTRVNQKLPSSREERERTVEERGINVSSFNFQVTESLQKPKGGDPVPQLEKQKGGAFLEKCYCFIDFFIFSVFTLVVDENLKDKFLFVYLQKKHLLMEWVYKKYLKIPDCGIKECDILELGEEPQLLSFPQHKWQDYECPEYPQPIFITIPTCILQIGHFIMRIVLIAMSGSNYSGNLQIFFAVGPNLQPKSF</sequence>
<accession>A0ABQ9DFP3</accession>
<organism evidence="2 3">
    <name type="scientific">Willisornis vidua</name>
    <name type="common">Xingu scale-backed antbird</name>
    <dbReference type="NCBI Taxonomy" id="1566151"/>
    <lineage>
        <taxon>Eukaryota</taxon>
        <taxon>Metazoa</taxon>
        <taxon>Chordata</taxon>
        <taxon>Craniata</taxon>
        <taxon>Vertebrata</taxon>
        <taxon>Euteleostomi</taxon>
        <taxon>Archelosauria</taxon>
        <taxon>Archosauria</taxon>
        <taxon>Dinosauria</taxon>
        <taxon>Saurischia</taxon>
        <taxon>Theropoda</taxon>
        <taxon>Coelurosauria</taxon>
        <taxon>Aves</taxon>
        <taxon>Neognathae</taxon>
        <taxon>Neoaves</taxon>
        <taxon>Telluraves</taxon>
        <taxon>Australaves</taxon>
        <taxon>Passeriformes</taxon>
        <taxon>Thamnophilidae</taxon>
        <taxon>Willisornis</taxon>
    </lineage>
</organism>
<gene>
    <name evidence="2" type="ORF">WISP_64510</name>
</gene>
<evidence type="ECO:0000313" key="3">
    <source>
        <dbReference type="Proteomes" id="UP001145742"/>
    </source>
</evidence>
<evidence type="ECO:0000313" key="2">
    <source>
        <dbReference type="EMBL" id="KAJ7417500.1"/>
    </source>
</evidence>
<reference evidence="2" key="1">
    <citation type="submission" date="2019-10" db="EMBL/GenBank/DDBJ databases">
        <authorList>
            <person name="Soares A.E.R."/>
            <person name="Aleixo A."/>
            <person name="Schneider P."/>
            <person name="Miyaki C.Y."/>
            <person name="Schneider M.P."/>
            <person name="Mello C."/>
            <person name="Vasconcelos A.T.R."/>
        </authorList>
    </citation>
    <scope>NUCLEOTIDE SEQUENCE</scope>
    <source>
        <tissue evidence="2">Muscle</tissue>
    </source>
</reference>
<proteinExistence type="predicted"/>
<dbReference type="EMBL" id="WHWB01033754">
    <property type="protein sequence ID" value="KAJ7417500.1"/>
    <property type="molecule type" value="Genomic_DNA"/>
</dbReference>